<protein>
    <submittedName>
        <fullName evidence="2">Uncharacterized protein</fullName>
    </submittedName>
</protein>
<evidence type="ECO:0000313" key="2">
    <source>
        <dbReference type="EMBL" id="KAJ9589685.1"/>
    </source>
</evidence>
<reference evidence="2" key="1">
    <citation type="journal article" date="2023" name="IScience">
        <title>Live-bearing cockroach genome reveals convergent evolutionary mechanisms linked to viviparity in insects and beyond.</title>
        <authorList>
            <person name="Fouks B."/>
            <person name="Harrison M.C."/>
            <person name="Mikhailova A.A."/>
            <person name="Marchal E."/>
            <person name="English S."/>
            <person name="Carruthers M."/>
            <person name="Jennings E.C."/>
            <person name="Chiamaka E.L."/>
            <person name="Frigard R.A."/>
            <person name="Pippel M."/>
            <person name="Attardo G.M."/>
            <person name="Benoit J.B."/>
            <person name="Bornberg-Bauer E."/>
            <person name="Tobe S.S."/>
        </authorList>
    </citation>
    <scope>NUCLEOTIDE SEQUENCE</scope>
    <source>
        <strain evidence="2">Stay&amp;Tobe</strain>
    </source>
</reference>
<evidence type="ECO:0000313" key="3">
    <source>
        <dbReference type="Proteomes" id="UP001233999"/>
    </source>
</evidence>
<reference evidence="2" key="2">
    <citation type="submission" date="2023-05" db="EMBL/GenBank/DDBJ databases">
        <authorList>
            <person name="Fouks B."/>
        </authorList>
    </citation>
    <scope>NUCLEOTIDE SEQUENCE</scope>
    <source>
        <strain evidence="2">Stay&amp;Tobe</strain>
        <tissue evidence="2">Testes</tissue>
    </source>
</reference>
<feature type="non-terminal residue" evidence="2">
    <location>
        <position position="1"/>
    </location>
</feature>
<feature type="chain" id="PRO_5042220933" evidence="1">
    <location>
        <begin position="25"/>
        <end position="71"/>
    </location>
</feature>
<accession>A0AAD7ZZA8</accession>
<keyword evidence="3" id="KW-1185">Reference proteome</keyword>
<dbReference type="EMBL" id="JASPKZ010004919">
    <property type="protein sequence ID" value="KAJ9589685.1"/>
    <property type="molecule type" value="Genomic_DNA"/>
</dbReference>
<dbReference type="Proteomes" id="UP001233999">
    <property type="component" value="Unassembled WGS sequence"/>
</dbReference>
<proteinExistence type="predicted"/>
<evidence type="ECO:0000256" key="1">
    <source>
        <dbReference type="SAM" id="SignalP"/>
    </source>
</evidence>
<feature type="non-terminal residue" evidence="2">
    <location>
        <position position="71"/>
    </location>
</feature>
<sequence length="71" mass="8134">TLPVRLKLFTIIRILALLTNRNRAETTVILSSMVSILRDEPEKQRRKCEFNGNGSRLLDHSNIRVESTGEI</sequence>
<keyword evidence="1" id="KW-0732">Signal</keyword>
<name>A0AAD7ZZA8_DIPPU</name>
<feature type="signal peptide" evidence="1">
    <location>
        <begin position="1"/>
        <end position="24"/>
    </location>
</feature>
<gene>
    <name evidence="2" type="ORF">L9F63_017129</name>
</gene>
<comment type="caution">
    <text evidence="2">The sequence shown here is derived from an EMBL/GenBank/DDBJ whole genome shotgun (WGS) entry which is preliminary data.</text>
</comment>
<dbReference type="AlphaFoldDB" id="A0AAD7ZZA8"/>
<organism evidence="2 3">
    <name type="scientific">Diploptera punctata</name>
    <name type="common">Pacific beetle cockroach</name>
    <dbReference type="NCBI Taxonomy" id="6984"/>
    <lineage>
        <taxon>Eukaryota</taxon>
        <taxon>Metazoa</taxon>
        <taxon>Ecdysozoa</taxon>
        <taxon>Arthropoda</taxon>
        <taxon>Hexapoda</taxon>
        <taxon>Insecta</taxon>
        <taxon>Pterygota</taxon>
        <taxon>Neoptera</taxon>
        <taxon>Polyneoptera</taxon>
        <taxon>Dictyoptera</taxon>
        <taxon>Blattodea</taxon>
        <taxon>Blaberoidea</taxon>
        <taxon>Blaberidae</taxon>
        <taxon>Diplopterinae</taxon>
        <taxon>Diploptera</taxon>
    </lineage>
</organism>